<evidence type="ECO:0000313" key="2">
    <source>
        <dbReference type="Proteomes" id="UP000036513"/>
    </source>
</evidence>
<sequence>MNGQLAPPQLGHECLAWAKVAGYKCEVDAASTRLVPVSGEGTRYLIEWHRDRLRLSEYLPGATDNDEVVLYAATTPVLETFLMGVLGDEVRDTLALPFLELPWSADQLADGFELTTSRPGSLTLVRSGHGPLAGGGAGVEGLVKLVPLSHLLQWDLASVKASFLDPGGRPLLADGRYTR</sequence>
<gene>
    <name evidence="1" type="ORF">MCHLDSM_01064</name>
</gene>
<organism evidence="1 2">
    <name type="scientific">Mycolicibacterium chlorophenolicum</name>
    <dbReference type="NCBI Taxonomy" id="37916"/>
    <lineage>
        <taxon>Bacteria</taxon>
        <taxon>Bacillati</taxon>
        <taxon>Actinomycetota</taxon>
        <taxon>Actinomycetes</taxon>
        <taxon>Mycobacteriales</taxon>
        <taxon>Mycobacteriaceae</taxon>
        <taxon>Mycolicibacterium</taxon>
    </lineage>
</organism>
<dbReference type="InterPro" id="IPR028953">
    <property type="entry name" value="Imm_IFT-like"/>
</dbReference>
<reference evidence="1 2" key="1">
    <citation type="journal article" date="2015" name="Genome Biol. Evol.">
        <title>Characterization of Three Mycobacterium spp. with Potential Use in Bioremediation by Genome Sequencing and Comparative Genomics.</title>
        <authorList>
            <person name="Das S."/>
            <person name="Pettersson B.M."/>
            <person name="Behra P.R."/>
            <person name="Ramesh M."/>
            <person name="Dasgupta S."/>
            <person name="Bhattacharya A."/>
            <person name="Kirsebom L.A."/>
        </authorList>
    </citation>
    <scope>NUCLEOTIDE SEQUENCE [LARGE SCALE GENOMIC DNA]</scope>
    <source>
        <strain evidence="1 2">DSM 43826</strain>
    </source>
</reference>
<protein>
    <submittedName>
        <fullName evidence="1">Uncharacterized protein</fullName>
    </submittedName>
</protein>
<accession>A0A0J6ZCK7</accession>
<dbReference type="STRING" id="37916.MCHLDSM_01064"/>
<dbReference type="Pfam" id="PF15598">
    <property type="entry name" value="Imm61"/>
    <property type="match status" value="1"/>
</dbReference>
<proteinExistence type="predicted"/>
<name>A0A0J6ZCK7_9MYCO</name>
<dbReference type="EMBL" id="JYNL01000009">
    <property type="protein sequence ID" value="KMO82441.1"/>
    <property type="molecule type" value="Genomic_DNA"/>
</dbReference>
<evidence type="ECO:0000313" key="1">
    <source>
        <dbReference type="EMBL" id="KMO82441.1"/>
    </source>
</evidence>
<dbReference type="Proteomes" id="UP000036513">
    <property type="component" value="Unassembled WGS sequence"/>
</dbReference>
<keyword evidence="2" id="KW-1185">Reference proteome</keyword>
<dbReference type="SMR" id="A0A0J6ZCK7"/>
<dbReference type="AlphaFoldDB" id="A0A0J6ZCK7"/>
<dbReference type="PATRIC" id="fig|37916.4.peg.939"/>
<comment type="caution">
    <text evidence="1">The sequence shown here is derived from an EMBL/GenBank/DDBJ whole genome shotgun (WGS) entry which is preliminary data.</text>
</comment>
<dbReference type="RefSeq" id="WP_048469055.1">
    <property type="nucleotide sequence ID" value="NZ_JYNL01000009.1"/>
</dbReference>